<dbReference type="SUPFAM" id="SSF56112">
    <property type="entry name" value="Protein kinase-like (PK-like)"/>
    <property type="match status" value="1"/>
</dbReference>
<comment type="caution">
    <text evidence="3">The sequence shown here is derived from an EMBL/GenBank/DDBJ whole genome shotgun (WGS) entry which is preliminary data.</text>
</comment>
<dbReference type="EMBL" id="CM026421">
    <property type="protein sequence ID" value="KAG0590449.1"/>
    <property type="molecule type" value="Genomic_DNA"/>
</dbReference>
<sequence>MLKRRSKLKSALSIEGSFLDLCKLSVRRIEDLVSVGNLLNQRQCQDLSFKLSRIILNIGELVSQTGVPTSDPLFRPILENLYRYLENAKSLVNKCGEEEWWVAAVSQIQNDNAFREILLDVGLCYNVVCELASSINREWNLHREDLRVSRTVFLPASDGEVLLDLQDLQERLEHLANETGSVGLFSQFIPTRKPPARNRCLARYLLVKSRYTSEQSQANTLETGSAIFWQRDHEPPGTWGIQSRFIGGGAGASGVCSTTWMGIRCAKKEFHLQDAERFFLQEAGILAHLKHPFIVNFFCCGNGERKGDRFIAMELMEKSLSDLIEEQKGEYFAIPIVIDIIVQIARGMWYLHDQGVAHRDLKPQNVVVNSLTSPHLKGFFSVKLVDFGMSKTKVEITKPNTISVRGVGTTRYRAPEIYPCANLDDISRALWFKADAFSFAMTCAHLLCLQIPFGDQHMVTELNNELMRGVRPELPRDCPHELKVLLRSCWDTDPVSRPSFMDICIRLETFRLQLLRGFSTPCQGFQEKGTEFIKMMLEKHSCMQRPSFVEVNDCQGEMNDPFDMSHSLLGLRQLELETIPNMENMTVTEVPILPCTLGHALEHLPKSGYESLCICDVCRGYITEEVYHCQTCKFDAHPGCVEIKDTVEVSFHDHSLHLLIQNYYHDNSDAVCGFCMEPVQESEWVYRCQLCDFDVHALCTKYPKTLTRRRVHKHHLTLEQSPLEKSLVCSCCNVDIKGYHYTCNREYCDFDLHPSCAISIFNPLCIFDNSHRLSLRCNRRCFHCSKCGELGYSWLYRCVYNCQVDVHVDCVYEMEVEESDWNEVYDKYMLEYGTKNSCDKMDIISRLLDRLLISFSSEESSSGSRPQAVPIRQMSTSMNLLMDISSTNGDVREKISAEIVERKAKRMVSKKARQRAEAEQGAKLKNLEKLLQDLLSSPNMSRTDAEILAKARIKFQNLKNRIVQKVKSSPGQSSLCQGPCIALQYRLEKPGTFLEESVLLFSPHVHHSKVHLALLCEEPGSEHIVPNVLDYVIKDMNGELWEKIQPLLAAGLHVVTKAMNNRETYHNSRLDLVALPSVSGARVWDLRVIHHEMHSIEARNAFEDEENVELRKSVQQSAAEWLLNYLNHKETNISRSFGLRRVRYTETEEGNCPRYTEGTPAWLCTEHLHRGIETGILESYPVRTYHNLEYDQRHESIFLAASSEATHMQFILSDTEMQLPS</sequence>
<evidence type="ECO:0000259" key="2">
    <source>
        <dbReference type="PROSITE" id="PS50011"/>
    </source>
</evidence>
<dbReference type="PANTHER" id="PTHR44329:SF260">
    <property type="entry name" value="PROTEIN KINASE DOMAIN-CONTAINING PROTEIN"/>
    <property type="match status" value="1"/>
</dbReference>
<evidence type="ECO:0000313" key="4">
    <source>
        <dbReference type="Proteomes" id="UP000822688"/>
    </source>
</evidence>
<dbReference type="InterPro" id="IPR000719">
    <property type="entry name" value="Prot_kinase_dom"/>
</dbReference>
<dbReference type="SMART" id="SM00220">
    <property type="entry name" value="S_TKc"/>
    <property type="match status" value="1"/>
</dbReference>
<dbReference type="PANTHER" id="PTHR44329">
    <property type="entry name" value="SERINE/THREONINE-PROTEIN KINASE TNNI3K-RELATED"/>
    <property type="match status" value="1"/>
</dbReference>
<dbReference type="GO" id="GO:0005524">
    <property type="term" value="F:ATP binding"/>
    <property type="evidence" value="ECO:0007669"/>
    <property type="project" value="InterPro"/>
</dbReference>
<dbReference type="SUPFAM" id="SSF57889">
    <property type="entry name" value="Cysteine-rich domain"/>
    <property type="match status" value="3"/>
</dbReference>
<dbReference type="Pfam" id="PF00069">
    <property type="entry name" value="Pkinase"/>
    <property type="match status" value="1"/>
</dbReference>
<gene>
    <name evidence="3" type="ORF">KC19_1G100500</name>
</gene>
<keyword evidence="1" id="KW-0677">Repeat</keyword>
<evidence type="ECO:0000256" key="1">
    <source>
        <dbReference type="ARBA" id="ARBA00022737"/>
    </source>
</evidence>
<proteinExistence type="predicted"/>
<reference evidence="3" key="1">
    <citation type="submission" date="2020-06" db="EMBL/GenBank/DDBJ databases">
        <title>WGS assembly of Ceratodon purpureus strain R40.</title>
        <authorList>
            <person name="Carey S.B."/>
            <person name="Jenkins J."/>
            <person name="Shu S."/>
            <person name="Lovell J.T."/>
            <person name="Sreedasyam A."/>
            <person name="Maumus F."/>
            <person name="Tiley G.P."/>
            <person name="Fernandez-Pozo N."/>
            <person name="Barry K."/>
            <person name="Chen C."/>
            <person name="Wang M."/>
            <person name="Lipzen A."/>
            <person name="Daum C."/>
            <person name="Saski C.A."/>
            <person name="Payton A.C."/>
            <person name="Mcbreen J.C."/>
            <person name="Conrad R.E."/>
            <person name="Kollar L.M."/>
            <person name="Olsson S."/>
            <person name="Huttunen S."/>
            <person name="Landis J.B."/>
            <person name="Wickett N.J."/>
            <person name="Johnson M.G."/>
            <person name="Rensing S.A."/>
            <person name="Grimwood J."/>
            <person name="Schmutz J."/>
            <person name="Mcdaniel S.F."/>
        </authorList>
    </citation>
    <scope>NUCLEOTIDE SEQUENCE</scope>
    <source>
        <strain evidence="3">R40</strain>
    </source>
</reference>
<evidence type="ECO:0000313" key="3">
    <source>
        <dbReference type="EMBL" id="KAG0590449.1"/>
    </source>
</evidence>
<dbReference type="InterPro" id="IPR008271">
    <property type="entry name" value="Ser/Thr_kinase_AS"/>
</dbReference>
<dbReference type="InterPro" id="IPR051681">
    <property type="entry name" value="Ser/Thr_Kinases-Pseudokinases"/>
</dbReference>
<dbReference type="Gene3D" id="1.10.510.10">
    <property type="entry name" value="Transferase(Phosphotransferase) domain 1"/>
    <property type="match status" value="1"/>
</dbReference>
<protein>
    <recommendedName>
        <fullName evidence="2">Protein kinase domain-containing protein</fullName>
    </recommendedName>
</protein>
<dbReference type="GO" id="GO:0004674">
    <property type="term" value="F:protein serine/threonine kinase activity"/>
    <property type="evidence" value="ECO:0007669"/>
    <property type="project" value="TreeGrafter"/>
</dbReference>
<dbReference type="PROSITE" id="PS50011">
    <property type="entry name" value="PROTEIN_KINASE_DOM"/>
    <property type="match status" value="1"/>
</dbReference>
<dbReference type="InterPro" id="IPR004146">
    <property type="entry name" value="DC1"/>
</dbReference>
<keyword evidence="4" id="KW-1185">Reference proteome</keyword>
<dbReference type="PROSITE" id="PS00108">
    <property type="entry name" value="PROTEIN_KINASE_ST"/>
    <property type="match status" value="1"/>
</dbReference>
<dbReference type="Proteomes" id="UP000822688">
    <property type="component" value="Chromosome 1"/>
</dbReference>
<dbReference type="AlphaFoldDB" id="A0A8T0J620"/>
<dbReference type="InterPro" id="IPR046349">
    <property type="entry name" value="C1-like_sf"/>
</dbReference>
<organism evidence="3 4">
    <name type="scientific">Ceratodon purpureus</name>
    <name type="common">Fire moss</name>
    <name type="synonym">Dicranum purpureum</name>
    <dbReference type="NCBI Taxonomy" id="3225"/>
    <lineage>
        <taxon>Eukaryota</taxon>
        <taxon>Viridiplantae</taxon>
        <taxon>Streptophyta</taxon>
        <taxon>Embryophyta</taxon>
        <taxon>Bryophyta</taxon>
        <taxon>Bryophytina</taxon>
        <taxon>Bryopsida</taxon>
        <taxon>Dicranidae</taxon>
        <taxon>Pseudoditrichales</taxon>
        <taxon>Ditrichaceae</taxon>
        <taxon>Ceratodon</taxon>
    </lineage>
</organism>
<name>A0A8T0J620_CERPU</name>
<feature type="domain" description="Protein kinase" evidence="2">
    <location>
        <begin position="242"/>
        <end position="510"/>
    </location>
</feature>
<dbReference type="Pfam" id="PF03107">
    <property type="entry name" value="C1_2"/>
    <property type="match status" value="2"/>
</dbReference>
<accession>A0A8T0J620</accession>
<dbReference type="InterPro" id="IPR011009">
    <property type="entry name" value="Kinase-like_dom_sf"/>
</dbReference>